<dbReference type="AlphaFoldDB" id="A0A3N6RH34"/>
<sequence>MGDATSLGPIPTSPAEVPACVASHLSFRERLVRRQAEKELVQAGRRPGSWDRGRGSERRKNSCRLGHSRCSSSTCRIVHDTDPCRG</sequence>
<proteinExistence type="predicted"/>
<protein>
    <submittedName>
        <fullName evidence="2">Uncharacterized protein</fullName>
    </submittedName>
</protein>
<name>A0A3N6RH34_BRACR</name>
<reference evidence="2" key="1">
    <citation type="submission" date="2019-12" db="EMBL/GenBank/DDBJ databases">
        <title>Genome sequencing and annotation of Brassica cretica.</title>
        <authorList>
            <person name="Studholme D.J."/>
            <person name="Sarris P.F."/>
        </authorList>
    </citation>
    <scope>NUCLEOTIDE SEQUENCE</scope>
    <source>
        <strain evidence="2">PFS-001/15</strain>
        <tissue evidence="2">Leaf</tissue>
    </source>
</reference>
<gene>
    <name evidence="2" type="ORF">F2Q68_00034607</name>
</gene>
<feature type="region of interest" description="Disordered" evidence="1">
    <location>
        <begin position="38"/>
        <end position="68"/>
    </location>
</feature>
<feature type="compositionally biased region" description="Basic and acidic residues" evidence="1">
    <location>
        <begin position="48"/>
        <end position="60"/>
    </location>
</feature>
<evidence type="ECO:0000256" key="1">
    <source>
        <dbReference type="SAM" id="MobiDB-lite"/>
    </source>
</evidence>
<dbReference type="EMBL" id="QGKW02001988">
    <property type="protein sequence ID" value="KAF2551281.1"/>
    <property type="molecule type" value="Genomic_DNA"/>
</dbReference>
<dbReference type="Proteomes" id="UP000712281">
    <property type="component" value="Unassembled WGS sequence"/>
</dbReference>
<comment type="caution">
    <text evidence="2">The sequence shown here is derived from an EMBL/GenBank/DDBJ whole genome shotgun (WGS) entry which is preliminary data.</text>
</comment>
<evidence type="ECO:0000313" key="3">
    <source>
        <dbReference type="Proteomes" id="UP000712281"/>
    </source>
</evidence>
<organism evidence="2 3">
    <name type="scientific">Brassica cretica</name>
    <name type="common">Mustard</name>
    <dbReference type="NCBI Taxonomy" id="69181"/>
    <lineage>
        <taxon>Eukaryota</taxon>
        <taxon>Viridiplantae</taxon>
        <taxon>Streptophyta</taxon>
        <taxon>Embryophyta</taxon>
        <taxon>Tracheophyta</taxon>
        <taxon>Spermatophyta</taxon>
        <taxon>Magnoliopsida</taxon>
        <taxon>eudicotyledons</taxon>
        <taxon>Gunneridae</taxon>
        <taxon>Pentapetalae</taxon>
        <taxon>rosids</taxon>
        <taxon>malvids</taxon>
        <taxon>Brassicales</taxon>
        <taxon>Brassicaceae</taxon>
        <taxon>Brassiceae</taxon>
        <taxon>Brassica</taxon>
    </lineage>
</organism>
<accession>A0A3N6RH34</accession>
<evidence type="ECO:0000313" key="2">
    <source>
        <dbReference type="EMBL" id="KAF2551281.1"/>
    </source>
</evidence>